<dbReference type="HAMAP" id="MF_00191">
    <property type="entry name" value="IspH"/>
    <property type="match status" value="1"/>
</dbReference>
<dbReference type="CDD" id="cd04465">
    <property type="entry name" value="S1_RPS1_repeat_ec2_hs2"/>
    <property type="match status" value="1"/>
</dbReference>
<reference evidence="7" key="1">
    <citation type="submission" date="2019-08" db="EMBL/GenBank/DDBJ databases">
        <authorList>
            <person name="Kucharzyk K."/>
            <person name="Murdoch R.W."/>
            <person name="Higgins S."/>
            <person name="Loffler F."/>
        </authorList>
    </citation>
    <scope>NUCLEOTIDE SEQUENCE</scope>
</reference>
<evidence type="ECO:0000256" key="2">
    <source>
        <dbReference type="ARBA" id="ARBA00022485"/>
    </source>
</evidence>
<feature type="domain" description="S1 motif" evidence="6">
    <location>
        <begin position="487"/>
        <end position="556"/>
    </location>
</feature>
<dbReference type="Pfam" id="PF02401">
    <property type="entry name" value="LYTB"/>
    <property type="match status" value="1"/>
</dbReference>
<evidence type="ECO:0000256" key="1">
    <source>
        <dbReference type="ARBA" id="ARBA00001966"/>
    </source>
</evidence>
<keyword evidence="3" id="KW-0479">Metal-binding</keyword>
<dbReference type="GO" id="GO:0046872">
    <property type="term" value="F:metal ion binding"/>
    <property type="evidence" value="ECO:0007669"/>
    <property type="project" value="UniProtKB-KW"/>
</dbReference>
<evidence type="ECO:0000256" key="5">
    <source>
        <dbReference type="ARBA" id="ARBA00023014"/>
    </source>
</evidence>
<dbReference type="InterPro" id="IPR003029">
    <property type="entry name" value="S1_domain"/>
</dbReference>
<dbReference type="GO" id="GO:0003676">
    <property type="term" value="F:nucleic acid binding"/>
    <property type="evidence" value="ECO:0007669"/>
    <property type="project" value="InterPro"/>
</dbReference>
<sequence>MKIIVSEHCGFCYGVKRAVKIARDAAKEYNNVVATLGELIHNPRAIADLKKNGVDCKASIDQFAKGDIIIISSHGVGPEVYASAKTKGLHIIDATCPHVLKAQRTAKQLAAEGRFVIIVGEKNHPEVQSIKAWAGEKSIVVETPNEVQNLPANGPYGVVSQTTFEADKLDAVLTALLTTHQGDYRIEKTICTATADRQDAAKKLANEADAVIVLGGYKSANTRHLLDVVKKINPRAYHVESAEEISPAMLENVNILGITAGASTPQEIIKEAMVNMETMESLLEEKESVHLHIGMVVEATVVAITGEEVVVDFGYQSEGAVAFDQWALGGTRETLASEVNVGDKVVLKVIGSENQDGLVVMSKIKAVADQVWTKLPEMLEANKVLDVKGLKAVKGGLTVSVAGVTGFIPASHLDLKRVDNIRDYEGKDMQAEVLEFNPEKKRLVLSRREVLKREKLASSQAYREEKAAKMAERKEAEAASLVALEEGSTVKGVVKSVVDFGLFVEIAPYLQGLVHVSELSWEKGVKPADLYKPGQEVDVYIKSIDKENARVSLSIKHLQKDPWQAAISSITEGDIITGKVVRFLPFGAIVHINDKVEGMVHISEIAAERIEKPEDVLHLDEEVKVKVLNIDTKHKKVGLSIIKAKEDAEKAEVSQYINETPELTQDLGKKLNVTEE</sequence>
<dbReference type="GO" id="GO:0051539">
    <property type="term" value="F:4 iron, 4 sulfur cluster binding"/>
    <property type="evidence" value="ECO:0007669"/>
    <property type="project" value="UniProtKB-KW"/>
</dbReference>
<dbReference type="AlphaFoldDB" id="A0A644TJC8"/>
<keyword evidence="2" id="KW-0004">4Fe-4S</keyword>
<dbReference type="EMBL" id="VSSQ01000035">
    <property type="protein sequence ID" value="MPL67010.1"/>
    <property type="molecule type" value="Genomic_DNA"/>
</dbReference>
<dbReference type="NCBIfam" id="TIGR00216">
    <property type="entry name" value="ispH_lytB"/>
    <property type="match status" value="1"/>
</dbReference>
<dbReference type="PROSITE" id="PS50126">
    <property type="entry name" value="S1"/>
    <property type="match status" value="4"/>
</dbReference>
<keyword evidence="4" id="KW-0408">Iron</keyword>
<feature type="domain" description="S1 motif" evidence="6">
    <location>
        <begin position="376"/>
        <end position="448"/>
    </location>
</feature>
<dbReference type="SUPFAM" id="SSF50249">
    <property type="entry name" value="Nucleic acid-binding proteins"/>
    <property type="match status" value="4"/>
</dbReference>
<proteinExistence type="inferred from homology"/>
<comment type="cofactor">
    <cofactor evidence="1">
        <name>[4Fe-4S] cluster</name>
        <dbReference type="ChEBI" id="CHEBI:49883"/>
    </cofactor>
</comment>
<feature type="domain" description="S1 motif" evidence="6">
    <location>
        <begin position="573"/>
        <end position="642"/>
    </location>
</feature>
<dbReference type="GO" id="GO:0051745">
    <property type="term" value="F:4-hydroxy-3-methylbut-2-enyl diphosphate reductase activity"/>
    <property type="evidence" value="ECO:0007669"/>
    <property type="project" value="UniProtKB-EC"/>
</dbReference>
<dbReference type="GO" id="GO:0050992">
    <property type="term" value="P:dimethylallyl diphosphate biosynthetic process"/>
    <property type="evidence" value="ECO:0007669"/>
    <property type="project" value="InterPro"/>
</dbReference>
<dbReference type="FunFam" id="2.40.50.140:FF:000103">
    <property type="entry name" value="protein RRP5 homolog"/>
    <property type="match status" value="2"/>
</dbReference>
<accession>A0A644TJC8</accession>
<dbReference type="GO" id="GO:0019288">
    <property type="term" value="P:isopentenyl diphosphate biosynthetic process, methylerythritol 4-phosphate pathway"/>
    <property type="evidence" value="ECO:0007669"/>
    <property type="project" value="InterPro"/>
</dbReference>
<keyword evidence="7" id="KW-0560">Oxidoreductase</keyword>
<evidence type="ECO:0000259" key="6">
    <source>
        <dbReference type="PROSITE" id="PS50126"/>
    </source>
</evidence>
<dbReference type="InterPro" id="IPR003451">
    <property type="entry name" value="LytB/IspH"/>
</dbReference>
<dbReference type="InterPro" id="IPR035104">
    <property type="entry name" value="Ribosomal_protein_S1-like"/>
</dbReference>
<evidence type="ECO:0000256" key="3">
    <source>
        <dbReference type="ARBA" id="ARBA00022723"/>
    </source>
</evidence>
<dbReference type="InterPro" id="IPR012340">
    <property type="entry name" value="NA-bd_OB-fold"/>
</dbReference>
<dbReference type="PRINTS" id="PR00681">
    <property type="entry name" value="RIBOSOMALS1"/>
</dbReference>
<gene>
    <name evidence="7" type="primary">ispH_6</name>
    <name evidence="7" type="ORF">SDC9_12699</name>
</gene>
<dbReference type="PANTHER" id="PTHR30426">
    <property type="entry name" value="4-HYDROXY-3-METHYLBUT-2-ENYL DIPHOSPHATE REDUCTASE"/>
    <property type="match status" value="1"/>
</dbReference>
<comment type="caution">
    <text evidence="7">The sequence shown here is derived from an EMBL/GenBank/DDBJ whole genome shotgun (WGS) entry which is preliminary data.</text>
</comment>
<dbReference type="SMART" id="SM00316">
    <property type="entry name" value="S1"/>
    <property type="match status" value="4"/>
</dbReference>
<evidence type="ECO:0000256" key="4">
    <source>
        <dbReference type="ARBA" id="ARBA00023004"/>
    </source>
</evidence>
<keyword evidence="5" id="KW-0411">Iron-sulfur</keyword>
<evidence type="ECO:0000313" key="7">
    <source>
        <dbReference type="EMBL" id="MPL67010.1"/>
    </source>
</evidence>
<dbReference type="Gene3D" id="3.40.1010.20">
    <property type="entry name" value="4-hydroxy-3-methylbut-2-enyl diphosphate reductase, catalytic domain"/>
    <property type="match status" value="2"/>
</dbReference>
<feature type="domain" description="S1 motif" evidence="6">
    <location>
        <begin position="294"/>
        <end position="364"/>
    </location>
</feature>
<dbReference type="Gene3D" id="3.40.50.11270">
    <property type="match status" value="1"/>
</dbReference>
<protein>
    <submittedName>
        <fullName evidence="7">4-hydroxy-3-methylbut-2-enyl diphosphate reductase</fullName>
        <ecNumber evidence="7">1.17.7.4</ecNumber>
    </submittedName>
</protein>
<dbReference type="EC" id="1.17.7.4" evidence="7"/>
<dbReference type="Gene3D" id="2.40.50.140">
    <property type="entry name" value="Nucleic acid-binding proteins"/>
    <property type="match status" value="4"/>
</dbReference>
<dbReference type="PANTHER" id="PTHR30426:SF0">
    <property type="entry name" value="4-HYDROXY-3-METHYLBUT-2-ENYL DIPHOSPHATE REDUCTASE"/>
    <property type="match status" value="1"/>
</dbReference>
<name>A0A644TJC8_9ZZZZ</name>
<dbReference type="CDD" id="cd13944">
    <property type="entry name" value="lytB_ispH"/>
    <property type="match status" value="1"/>
</dbReference>
<dbReference type="Pfam" id="PF00575">
    <property type="entry name" value="S1"/>
    <property type="match status" value="3"/>
</dbReference>
<dbReference type="NCBIfam" id="NF000907">
    <property type="entry name" value="PRK00087.1"/>
    <property type="match status" value="1"/>
</dbReference>
<organism evidence="7">
    <name type="scientific">bioreactor metagenome</name>
    <dbReference type="NCBI Taxonomy" id="1076179"/>
    <lineage>
        <taxon>unclassified sequences</taxon>
        <taxon>metagenomes</taxon>
        <taxon>ecological metagenomes</taxon>
    </lineage>
</organism>